<evidence type="ECO:0000313" key="5">
    <source>
        <dbReference type="Proteomes" id="UP000502608"/>
    </source>
</evidence>
<feature type="modified residue" description="4-aspartylphosphate" evidence="2">
    <location>
        <position position="52"/>
    </location>
</feature>
<evidence type="ECO:0000256" key="1">
    <source>
        <dbReference type="ARBA" id="ARBA00023125"/>
    </source>
</evidence>
<feature type="domain" description="Response regulatory" evidence="3">
    <location>
        <begin position="3"/>
        <end position="117"/>
    </location>
</feature>
<proteinExistence type="predicted"/>
<dbReference type="GO" id="GO:0006355">
    <property type="term" value="P:regulation of DNA-templated transcription"/>
    <property type="evidence" value="ECO:0007669"/>
    <property type="project" value="TreeGrafter"/>
</dbReference>
<gene>
    <name evidence="4" type="ORF">HBH39_16590</name>
</gene>
<dbReference type="PRINTS" id="PR01590">
    <property type="entry name" value="HTHFIS"/>
</dbReference>
<dbReference type="Pfam" id="PF00072">
    <property type="entry name" value="Response_reg"/>
    <property type="match status" value="1"/>
</dbReference>
<dbReference type="Gene3D" id="1.10.10.60">
    <property type="entry name" value="Homeodomain-like"/>
    <property type="match status" value="1"/>
</dbReference>
<organism evidence="4 5">
    <name type="scientific">Shewanella aestuarii</name>
    <dbReference type="NCBI Taxonomy" id="1028752"/>
    <lineage>
        <taxon>Bacteria</taxon>
        <taxon>Pseudomonadati</taxon>
        <taxon>Pseudomonadota</taxon>
        <taxon>Gammaproteobacteria</taxon>
        <taxon>Alteromonadales</taxon>
        <taxon>Shewanellaceae</taxon>
        <taxon>Shewanella</taxon>
    </lineage>
</organism>
<dbReference type="AlphaFoldDB" id="A0A6G9QMT1"/>
<protein>
    <submittedName>
        <fullName evidence="4">Response regulator</fullName>
    </submittedName>
</protein>
<dbReference type="GO" id="GO:0000976">
    <property type="term" value="F:transcription cis-regulatory region binding"/>
    <property type="evidence" value="ECO:0007669"/>
    <property type="project" value="TreeGrafter"/>
</dbReference>
<keyword evidence="1" id="KW-0238">DNA-binding</keyword>
<dbReference type="GO" id="GO:0032993">
    <property type="term" value="C:protein-DNA complex"/>
    <property type="evidence" value="ECO:0007669"/>
    <property type="project" value="TreeGrafter"/>
</dbReference>
<dbReference type="InterPro" id="IPR039420">
    <property type="entry name" value="WalR-like"/>
</dbReference>
<dbReference type="PROSITE" id="PS50110">
    <property type="entry name" value="RESPONSE_REGULATORY"/>
    <property type="match status" value="1"/>
</dbReference>
<dbReference type="PANTHER" id="PTHR48111">
    <property type="entry name" value="REGULATOR OF RPOS"/>
    <property type="match status" value="1"/>
</dbReference>
<dbReference type="InterPro" id="IPR011006">
    <property type="entry name" value="CheY-like_superfamily"/>
</dbReference>
<dbReference type="GO" id="GO:0000156">
    <property type="term" value="F:phosphorelay response regulator activity"/>
    <property type="evidence" value="ECO:0007669"/>
    <property type="project" value="TreeGrafter"/>
</dbReference>
<evidence type="ECO:0000256" key="2">
    <source>
        <dbReference type="PROSITE-ProRule" id="PRU00169"/>
    </source>
</evidence>
<dbReference type="GO" id="GO:0005829">
    <property type="term" value="C:cytosol"/>
    <property type="evidence" value="ECO:0007669"/>
    <property type="project" value="TreeGrafter"/>
</dbReference>
<dbReference type="RefSeq" id="WP_167679750.1">
    <property type="nucleotide sequence ID" value="NZ_CP050313.1"/>
</dbReference>
<sequence>MNNLLIIEDDNALAAVLASRLNRHGFHCIVSNNASDSLLKARQHTPSHILLDMKLADENGLSLITPLRQHLPKALIVLLTGYASIATAVEAIRLGADNYLAKPVDTQTLLNALKVTPSAQPETLLSEQPIPPKLLEWEHIQQVLNANNGNVSATARLLGMHRRTLQRKLLKKPIADHR</sequence>
<dbReference type="CDD" id="cd17563">
    <property type="entry name" value="REC_RegA-like"/>
    <property type="match status" value="1"/>
</dbReference>
<evidence type="ECO:0000259" key="3">
    <source>
        <dbReference type="PROSITE" id="PS50110"/>
    </source>
</evidence>
<dbReference type="SUPFAM" id="SSF52172">
    <property type="entry name" value="CheY-like"/>
    <property type="match status" value="1"/>
</dbReference>
<keyword evidence="2" id="KW-0597">Phosphoprotein</keyword>
<dbReference type="SMART" id="SM00448">
    <property type="entry name" value="REC"/>
    <property type="match status" value="1"/>
</dbReference>
<keyword evidence="5" id="KW-1185">Reference proteome</keyword>
<dbReference type="EMBL" id="CP050313">
    <property type="protein sequence ID" value="QIR15894.1"/>
    <property type="molecule type" value="Genomic_DNA"/>
</dbReference>
<dbReference type="Proteomes" id="UP000502608">
    <property type="component" value="Chromosome"/>
</dbReference>
<dbReference type="InterPro" id="IPR009057">
    <property type="entry name" value="Homeodomain-like_sf"/>
</dbReference>
<accession>A0A6G9QMT1</accession>
<reference evidence="4 5" key="1">
    <citation type="submission" date="2020-03" db="EMBL/GenBank/DDBJ databases">
        <title>Complete genome sequence of Shewanella sp.</title>
        <authorList>
            <person name="Kim Y.-S."/>
            <person name="Kim S.-J."/>
            <person name="Jung H.-K."/>
            <person name="Kim K.-H."/>
        </authorList>
    </citation>
    <scope>NUCLEOTIDE SEQUENCE [LARGE SCALE GENOMIC DNA]</scope>
    <source>
        <strain evidence="4 5">PN3F2</strain>
    </source>
</reference>
<dbReference type="InterPro" id="IPR002197">
    <property type="entry name" value="HTH_Fis"/>
</dbReference>
<dbReference type="Pfam" id="PF02954">
    <property type="entry name" value="HTH_8"/>
    <property type="match status" value="1"/>
</dbReference>
<dbReference type="KEGG" id="saes:HBH39_16590"/>
<dbReference type="SUPFAM" id="SSF46689">
    <property type="entry name" value="Homeodomain-like"/>
    <property type="match status" value="1"/>
</dbReference>
<evidence type="ECO:0000313" key="4">
    <source>
        <dbReference type="EMBL" id="QIR15894.1"/>
    </source>
</evidence>
<name>A0A6G9QMT1_9GAMM</name>
<dbReference type="PANTHER" id="PTHR48111:SF56">
    <property type="entry name" value="TETRATHIONATE RESPONSE REGULATORY PROTEIN TTRR"/>
    <property type="match status" value="1"/>
</dbReference>
<dbReference type="InterPro" id="IPR001789">
    <property type="entry name" value="Sig_transdc_resp-reg_receiver"/>
</dbReference>
<dbReference type="Gene3D" id="3.40.50.2300">
    <property type="match status" value="1"/>
</dbReference>